<comment type="similarity">
    <text evidence="2 7 8">Belongs to the triosephosphate isomerase family.</text>
</comment>
<keyword evidence="4 7" id="KW-0963">Cytoplasm</keyword>
<dbReference type="SUPFAM" id="SSF51351">
    <property type="entry name" value="Triosephosphate isomerase (TIM)"/>
    <property type="match status" value="1"/>
</dbReference>
<evidence type="ECO:0000256" key="3">
    <source>
        <dbReference type="ARBA" id="ARBA00022432"/>
    </source>
</evidence>
<evidence type="ECO:0000256" key="8">
    <source>
        <dbReference type="RuleBase" id="RU363013"/>
    </source>
</evidence>
<dbReference type="GO" id="GO:0006096">
    <property type="term" value="P:glycolytic process"/>
    <property type="evidence" value="ECO:0007669"/>
    <property type="project" value="UniProtKB-UniRule"/>
</dbReference>
<dbReference type="NCBIfam" id="TIGR00419">
    <property type="entry name" value="tim"/>
    <property type="match status" value="1"/>
</dbReference>
<keyword evidence="3 7" id="KW-0312">Gluconeogenesis</keyword>
<dbReference type="GO" id="GO:0004807">
    <property type="term" value="F:triose-phosphate isomerase activity"/>
    <property type="evidence" value="ECO:0007669"/>
    <property type="project" value="UniProtKB-UniRule"/>
</dbReference>
<feature type="binding site" evidence="7">
    <location>
        <position position="174"/>
    </location>
    <ligand>
        <name>substrate</name>
    </ligand>
</feature>
<evidence type="ECO:0000256" key="6">
    <source>
        <dbReference type="ARBA" id="ARBA00023235"/>
    </source>
</evidence>
<organism evidence="9 10">
    <name type="scientific">Entotheonella factor</name>
    <dbReference type="NCBI Taxonomy" id="1429438"/>
    <lineage>
        <taxon>Bacteria</taxon>
        <taxon>Pseudomonadati</taxon>
        <taxon>Nitrospinota/Tectimicrobiota group</taxon>
        <taxon>Candidatus Tectimicrobiota</taxon>
        <taxon>Candidatus Entotheonellia</taxon>
        <taxon>Candidatus Entotheonellales</taxon>
        <taxon>Candidatus Entotheonellaceae</taxon>
        <taxon>Candidatus Entotheonella</taxon>
    </lineage>
</organism>
<evidence type="ECO:0000256" key="5">
    <source>
        <dbReference type="ARBA" id="ARBA00023152"/>
    </source>
</evidence>
<proteinExistence type="inferred from homology"/>
<comment type="subcellular location">
    <subcellularLocation>
        <location evidence="7 8">Cytoplasm</location>
    </subcellularLocation>
</comment>
<keyword evidence="5 7" id="KW-0324">Glycolysis</keyword>
<evidence type="ECO:0000256" key="2">
    <source>
        <dbReference type="ARBA" id="ARBA00007422"/>
    </source>
</evidence>
<name>W4LEK2_ENTF1</name>
<evidence type="ECO:0000256" key="1">
    <source>
        <dbReference type="ARBA" id="ARBA00004680"/>
    </source>
</evidence>
<comment type="pathway">
    <text evidence="7 8">Carbohydrate biosynthesis; gluconeogenesis.</text>
</comment>
<dbReference type="CDD" id="cd00311">
    <property type="entry name" value="TIM"/>
    <property type="match status" value="1"/>
</dbReference>
<keyword evidence="10" id="KW-1185">Reference proteome</keyword>
<dbReference type="GO" id="GO:0005829">
    <property type="term" value="C:cytosol"/>
    <property type="evidence" value="ECO:0007669"/>
    <property type="project" value="TreeGrafter"/>
</dbReference>
<dbReference type="PROSITE" id="PS51440">
    <property type="entry name" value="TIM_2"/>
    <property type="match status" value="1"/>
</dbReference>
<evidence type="ECO:0000313" key="10">
    <source>
        <dbReference type="Proteomes" id="UP000019141"/>
    </source>
</evidence>
<dbReference type="PANTHER" id="PTHR21139">
    <property type="entry name" value="TRIOSEPHOSPHATE ISOMERASE"/>
    <property type="match status" value="1"/>
</dbReference>
<dbReference type="Pfam" id="PF00121">
    <property type="entry name" value="TIM"/>
    <property type="match status" value="1"/>
</dbReference>
<feature type="binding site" evidence="7">
    <location>
        <position position="214"/>
    </location>
    <ligand>
        <name>substrate</name>
    </ligand>
</feature>
<dbReference type="PROSITE" id="PS00171">
    <property type="entry name" value="TIM_1"/>
    <property type="match status" value="1"/>
</dbReference>
<dbReference type="Gene3D" id="3.20.20.70">
    <property type="entry name" value="Aldolase class I"/>
    <property type="match status" value="1"/>
</dbReference>
<feature type="binding site" evidence="7">
    <location>
        <begin position="235"/>
        <end position="236"/>
    </location>
    <ligand>
        <name>substrate</name>
    </ligand>
</feature>
<dbReference type="GO" id="GO:0019563">
    <property type="term" value="P:glycerol catabolic process"/>
    <property type="evidence" value="ECO:0007669"/>
    <property type="project" value="TreeGrafter"/>
</dbReference>
<dbReference type="InterPro" id="IPR020861">
    <property type="entry name" value="Triosephosphate_isomerase_AS"/>
</dbReference>
<keyword evidence="6 7" id="KW-0413">Isomerase</keyword>
<evidence type="ECO:0000256" key="7">
    <source>
        <dbReference type="HAMAP-Rule" id="MF_00147"/>
    </source>
</evidence>
<dbReference type="EC" id="5.3.1.1" evidence="7 8"/>
<dbReference type="PATRIC" id="fig|1429438.4.peg.5303"/>
<dbReference type="UniPathway" id="UPA00138"/>
<protein>
    <recommendedName>
        <fullName evidence="7 8">Triosephosphate isomerase</fullName>
        <shortName evidence="7">TIM</shortName>
        <shortName evidence="7">TPI</shortName>
        <ecNumber evidence="7 8">5.3.1.1</ecNumber>
    </recommendedName>
    <alternativeName>
        <fullName evidence="7">Triose-phosphate isomerase</fullName>
    </alternativeName>
</protein>
<feature type="binding site" evidence="7">
    <location>
        <begin position="10"/>
        <end position="12"/>
    </location>
    <ligand>
        <name>substrate</name>
    </ligand>
</feature>
<dbReference type="Proteomes" id="UP000019141">
    <property type="component" value="Unassembled WGS sequence"/>
</dbReference>
<comment type="function">
    <text evidence="7">Involved in the gluconeogenesis. Catalyzes stereospecifically the conversion of dihydroxyacetone phosphate (DHAP) to D-glyceraldehyde-3-phosphate (G3P).</text>
</comment>
<feature type="active site" description="Proton acceptor" evidence="7">
    <location>
        <position position="168"/>
    </location>
</feature>
<evidence type="ECO:0000313" key="9">
    <source>
        <dbReference type="EMBL" id="ETW96130.1"/>
    </source>
</evidence>
<dbReference type="InterPro" id="IPR013785">
    <property type="entry name" value="Aldolase_TIM"/>
</dbReference>
<comment type="caution">
    <text evidence="9">The sequence shown here is derived from an EMBL/GenBank/DDBJ whole genome shotgun (WGS) entry which is preliminary data.</text>
</comment>
<dbReference type="HOGENOM" id="CLU_024251_2_3_7"/>
<dbReference type="InterPro" id="IPR035990">
    <property type="entry name" value="TIM_sf"/>
</dbReference>
<sequence length="252" mass="27205">MERQPIMAANWKLHKTVAEAQQFIESLKAGTAKLEGIDVVLAAPFTALYAMSKQLRGTSIHLAAQDVFWESQGAYTGEVSAPMLVDVGCSHVIIGHSERRQYFGETDDTVQRKVQAALTSGLAPIVCIGETLEQRQAGETFNIIETQIRSGLAGCDASSASRLVLAYEPIWAIGTGVTATPAEAQDVHRQIRRLLAELWDEEAAQAIRIQYGGSVKPDNVVSLMAESDIDGALIGGASLEADSFIQILMYRG</sequence>
<dbReference type="InterPro" id="IPR000652">
    <property type="entry name" value="Triosephosphate_isomerase"/>
</dbReference>
<evidence type="ECO:0000256" key="4">
    <source>
        <dbReference type="ARBA" id="ARBA00022490"/>
    </source>
</evidence>
<dbReference type="InterPro" id="IPR022896">
    <property type="entry name" value="TrioseP_Isoase_bac/euk"/>
</dbReference>
<gene>
    <name evidence="7 9" type="primary">tpiA</name>
    <name evidence="9" type="ORF">ETSY1_27800</name>
</gene>
<reference evidence="9 10" key="1">
    <citation type="journal article" date="2014" name="Nature">
        <title>An environmental bacterial taxon with a large and distinct metabolic repertoire.</title>
        <authorList>
            <person name="Wilson M.C."/>
            <person name="Mori T."/>
            <person name="Ruckert C."/>
            <person name="Uria A.R."/>
            <person name="Helf M.J."/>
            <person name="Takada K."/>
            <person name="Gernert C."/>
            <person name="Steffens U.A."/>
            <person name="Heycke N."/>
            <person name="Schmitt S."/>
            <person name="Rinke C."/>
            <person name="Helfrich E.J."/>
            <person name="Brachmann A.O."/>
            <person name="Gurgui C."/>
            <person name="Wakimoto T."/>
            <person name="Kracht M."/>
            <person name="Crusemann M."/>
            <person name="Hentschel U."/>
            <person name="Abe I."/>
            <person name="Matsunaga S."/>
            <person name="Kalinowski J."/>
            <person name="Takeyama H."/>
            <person name="Piel J."/>
        </authorList>
    </citation>
    <scope>NUCLEOTIDE SEQUENCE [LARGE SCALE GENOMIC DNA]</scope>
    <source>
        <strain evidence="10">TSY1</strain>
    </source>
</reference>
<dbReference type="UniPathway" id="UPA00109">
    <property type="reaction ID" value="UER00189"/>
</dbReference>
<dbReference type="HAMAP" id="MF_00147_B">
    <property type="entry name" value="TIM_B"/>
    <property type="match status" value="1"/>
</dbReference>
<accession>W4LEK2</accession>
<dbReference type="FunFam" id="3.20.20.70:FF:000016">
    <property type="entry name" value="Triosephosphate isomerase"/>
    <property type="match status" value="1"/>
</dbReference>
<comment type="subunit">
    <text evidence="7 8">Homodimer.</text>
</comment>
<dbReference type="GO" id="GO:0006094">
    <property type="term" value="P:gluconeogenesis"/>
    <property type="evidence" value="ECO:0007669"/>
    <property type="project" value="UniProtKB-UniRule"/>
</dbReference>
<dbReference type="EMBL" id="AZHW01000829">
    <property type="protein sequence ID" value="ETW96130.1"/>
    <property type="molecule type" value="Genomic_DNA"/>
</dbReference>
<dbReference type="AlphaFoldDB" id="W4LEK2"/>
<dbReference type="PANTHER" id="PTHR21139:SF42">
    <property type="entry name" value="TRIOSEPHOSPHATE ISOMERASE"/>
    <property type="match status" value="1"/>
</dbReference>
<comment type="pathway">
    <text evidence="1 7 8">Carbohydrate degradation; glycolysis; D-glyceraldehyde 3-phosphate from glycerone phosphate: step 1/1.</text>
</comment>
<comment type="catalytic activity">
    <reaction evidence="7 8">
        <text>D-glyceraldehyde 3-phosphate = dihydroxyacetone phosphate</text>
        <dbReference type="Rhea" id="RHEA:18585"/>
        <dbReference type="ChEBI" id="CHEBI:57642"/>
        <dbReference type="ChEBI" id="CHEBI:59776"/>
        <dbReference type="EC" id="5.3.1.1"/>
    </reaction>
</comment>
<dbReference type="GO" id="GO:0046166">
    <property type="term" value="P:glyceraldehyde-3-phosphate biosynthetic process"/>
    <property type="evidence" value="ECO:0007669"/>
    <property type="project" value="TreeGrafter"/>
</dbReference>
<feature type="active site" description="Electrophile" evidence="7">
    <location>
        <position position="96"/>
    </location>
</feature>